<accession>A0A136INE5</accession>
<dbReference type="Gene3D" id="1.25.40.20">
    <property type="entry name" value="Ankyrin repeat-containing domain"/>
    <property type="match status" value="1"/>
</dbReference>
<dbReference type="Pfam" id="PF24883">
    <property type="entry name" value="NPHP3_N"/>
    <property type="match status" value="1"/>
</dbReference>
<evidence type="ECO:0000313" key="6">
    <source>
        <dbReference type="Proteomes" id="UP000070501"/>
    </source>
</evidence>
<organism evidence="5 6">
    <name type="scientific">Microdochium bolleyi</name>
    <dbReference type="NCBI Taxonomy" id="196109"/>
    <lineage>
        <taxon>Eukaryota</taxon>
        <taxon>Fungi</taxon>
        <taxon>Dikarya</taxon>
        <taxon>Ascomycota</taxon>
        <taxon>Pezizomycotina</taxon>
        <taxon>Sordariomycetes</taxon>
        <taxon>Xylariomycetidae</taxon>
        <taxon>Xylariales</taxon>
        <taxon>Microdochiaceae</taxon>
        <taxon>Microdochium</taxon>
    </lineage>
</organism>
<dbReference type="InterPro" id="IPR035994">
    <property type="entry name" value="Nucleoside_phosphorylase_sf"/>
</dbReference>
<dbReference type="Pfam" id="PF12796">
    <property type="entry name" value="Ank_2"/>
    <property type="match status" value="1"/>
</dbReference>
<dbReference type="PANTHER" id="PTHR46082">
    <property type="entry name" value="ATP/GTP-BINDING PROTEIN-RELATED"/>
    <property type="match status" value="1"/>
</dbReference>
<dbReference type="InterPro" id="IPR053137">
    <property type="entry name" value="NLR-like"/>
</dbReference>
<dbReference type="SMART" id="SM00248">
    <property type="entry name" value="ANK"/>
    <property type="match status" value="3"/>
</dbReference>
<dbReference type="GO" id="GO:0009116">
    <property type="term" value="P:nucleoside metabolic process"/>
    <property type="evidence" value="ECO:0007669"/>
    <property type="project" value="InterPro"/>
</dbReference>
<feature type="signal peptide" evidence="3">
    <location>
        <begin position="1"/>
        <end position="24"/>
    </location>
</feature>
<dbReference type="SUPFAM" id="SSF53167">
    <property type="entry name" value="Purine and uridine phosphorylases"/>
    <property type="match status" value="1"/>
</dbReference>
<evidence type="ECO:0000256" key="1">
    <source>
        <dbReference type="ARBA" id="ARBA00022737"/>
    </source>
</evidence>
<dbReference type="PROSITE" id="PS50088">
    <property type="entry name" value="ANK_REPEAT"/>
    <property type="match status" value="1"/>
</dbReference>
<dbReference type="SUPFAM" id="SSF52540">
    <property type="entry name" value="P-loop containing nucleoside triphosphate hydrolases"/>
    <property type="match status" value="1"/>
</dbReference>
<dbReference type="InParanoid" id="A0A136INE5"/>
<dbReference type="InterPro" id="IPR002110">
    <property type="entry name" value="Ankyrin_rpt"/>
</dbReference>
<evidence type="ECO:0000256" key="2">
    <source>
        <dbReference type="PROSITE-ProRule" id="PRU00023"/>
    </source>
</evidence>
<dbReference type="EMBL" id="KQ964268">
    <property type="protein sequence ID" value="KXJ86460.1"/>
    <property type="molecule type" value="Genomic_DNA"/>
</dbReference>
<dbReference type="Gene3D" id="3.40.50.1580">
    <property type="entry name" value="Nucleoside phosphorylase domain"/>
    <property type="match status" value="1"/>
</dbReference>
<evidence type="ECO:0000259" key="4">
    <source>
        <dbReference type="PROSITE" id="PS50837"/>
    </source>
</evidence>
<dbReference type="PANTHER" id="PTHR46082:SF11">
    <property type="entry name" value="AAA+ ATPASE DOMAIN-CONTAINING PROTEIN-RELATED"/>
    <property type="match status" value="1"/>
</dbReference>
<name>A0A136INE5_9PEZI</name>
<keyword evidence="2" id="KW-0040">ANK repeat</keyword>
<dbReference type="SUPFAM" id="SSF48403">
    <property type="entry name" value="Ankyrin repeat"/>
    <property type="match status" value="1"/>
</dbReference>
<feature type="domain" description="NACHT" evidence="4">
    <location>
        <begin position="405"/>
        <end position="550"/>
    </location>
</feature>
<dbReference type="InterPro" id="IPR027417">
    <property type="entry name" value="P-loop_NTPase"/>
</dbReference>
<dbReference type="InterPro" id="IPR007111">
    <property type="entry name" value="NACHT_NTPase"/>
</dbReference>
<keyword evidence="3" id="KW-0732">Signal</keyword>
<evidence type="ECO:0000313" key="5">
    <source>
        <dbReference type="EMBL" id="KXJ86460.1"/>
    </source>
</evidence>
<keyword evidence="1" id="KW-0677">Repeat</keyword>
<dbReference type="AlphaFoldDB" id="A0A136INE5"/>
<dbReference type="STRING" id="196109.A0A136INE5"/>
<dbReference type="InterPro" id="IPR036770">
    <property type="entry name" value="Ankyrin_rpt-contain_sf"/>
</dbReference>
<dbReference type="PROSITE" id="PS50837">
    <property type="entry name" value="NACHT"/>
    <property type="match status" value="1"/>
</dbReference>
<dbReference type="OrthoDB" id="1577640at2759"/>
<dbReference type="Proteomes" id="UP000070501">
    <property type="component" value="Unassembled WGS sequence"/>
</dbReference>
<dbReference type="PROSITE" id="PS50297">
    <property type="entry name" value="ANK_REP_REGION"/>
    <property type="match status" value="1"/>
</dbReference>
<keyword evidence="6" id="KW-1185">Reference proteome</keyword>
<proteinExistence type="predicted"/>
<reference evidence="6" key="1">
    <citation type="submission" date="2016-02" db="EMBL/GenBank/DDBJ databases">
        <title>Draft genome sequence of Microdochium bolleyi, a fungal endophyte of beachgrass.</title>
        <authorList>
            <consortium name="DOE Joint Genome Institute"/>
            <person name="David A.S."/>
            <person name="May G."/>
            <person name="Haridas S."/>
            <person name="Lim J."/>
            <person name="Wang M."/>
            <person name="Labutti K."/>
            <person name="Lipzen A."/>
            <person name="Barry K."/>
            <person name="Grigoriev I.V."/>
        </authorList>
    </citation>
    <scope>NUCLEOTIDE SEQUENCE [LARGE SCALE GENOMIC DNA]</scope>
    <source>
        <strain evidence="6">J235TASD1</strain>
    </source>
</reference>
<sequence>MADPRKYTVGWICALSLEFDAAQALLDEEHDEIPPVAQRDDNSYALGSIGKHNIVLAVLPDGEYGLTSATAVARNMLHSFPNVRIGLMVGIGGGAPSLKHDIRLGDVVVSRRDGGKGGVFQYDYGKAVQNKVISFQYTDFLDQPPMALRTAVAALKSKHKRKGHQLNTSIEEALRKWPRLEGEYSRPPLESDRLYKSDVVHPDSSKECATVCDSSPDNLVSRTQRGERQDNPAIHYGLVASANTLMKDVRVRDRLAADNNVLCFEMEAAGLMNQFPCLVIRGICDYADSHKNKEWQGYAAMVAAAYAKELLHQVPPNKVEAERPILEILGKIEHQIEDIHQTSLAIKAGNDSIRSGLLSDKIENWLRPPDPSTNANHARELRQEGTGAWLLQHPVFQSWKAGTRQHVWLHGLAGCGKTVLSTTLLDHLEKGKDRVVLSFFFDFSDASKQTVNGMLRSLAFQLYRTMTASASYLDALYRTHLDGHKQPSMKELVDVVCEMLASHKSVAIILDALDESIERDDLLSNIEAIISRPQSRHVQLICTSRPEAKLQRDMPKMIGEENCLTLDKTAVNGDIRSYVVAQLGQHRDFIEKRLSQDLLKQIQSKVGDGADGMFRWAFCQLDTLARCPHITAIREALKSLPRSLDETYNRMLDSIPAKKIDDSFRLLQFLVHSKRPLRLAEATEIIATQIEGEVAGSFNVENRLFRETDILDYCPGLVVVVHADVDELHLSHFSVKEYLLGISHIKLSTASISITMTCLAYLTGIKGSQAEIRNNFPMARFAAEIWTGFAASAEPDGSVMNAVVGFLLEETTFQRWCRLYQQDKAWKDDPGHPYGSRLYYACLGGLARTAKALLEKDADINARGGRYGNALQAASLGGHAEVVKLLVEKGANINAQGGRYSNALQAASSGGHAEIVKLLVENDP</sequence>
<dbReference type="Gene3D" id="3.40.50.300">
    <property type="entry name" value="P-loop containing nucleotide triphosphate hydrolases"/>
    <property type="match status" value="1"/>
</dbReference>
<gene>
    <name evidence="5" type="ORF">Micbo1qcDRAFT_219483</name>
</gene>
<dbReference type="GO" id="GO:0003824">
    <property type="term" value="F:catalytic activity"/>
    <property type="evidence" value="ECO:0007669"/>
    <property type="project" value="InterPro"/>
</dbReference>
<evidence type="ECO:0000256" key="3">
    <source>
        <dbReference type="SAM" id="SignalP"/>
    </source>
</evidence>
<protein>
    <recommendedName>
        <fullName evidence="4">NACHT domain-containing protein</fullName>
    </recommendedName>
</protein>
<feature type="repeat" description="ANK" evidence="2">
    <location>
        <begin position="866"/>
        <end position="898"/>
    </location>
</feature>
<feature type="chain" id="PRO_5007292895" description="NACHT domain-containing protein" evidence="3">
    <location>
        <begin position="25"/>
        <end position="924"/>
    </location>
</feature>
<dbReference type="InterPro" id="IPR056884">
    <property type="entry name" value="NPHP3-like_N"/>
</dbReference>